<evidence type="ECO:0000256" key="2">
    <source>
        <dbReference type="ARBA" id="ARBA00023015"/>
    </source>
</evidence>
<dbReference type="InterPro" id="IPR048387">
    <property type="entry name" value="TBX2_3_RD"/>
</dbReference>
<feature type="region of interest" description="Disordered" evidence="7">
    <location>
        <begin position="73"/>
        <end position="96"/>
    </location>
</feature>
<dbReference type="InterPro" id="IPR046360">
    <property type="entry name" value="T-box_DNA-bd"/>
</dbReference>
<protein>
    <submittedName>
        <fullName evidence="10">T-box transcription factor TBX3 isoform X1</fullName>
    </submittedName>
</protein>
<feature type="compositionally biased region" description="Polar residues" evidence="7">
    <location>
        <begin position="73"/>
        <end position="82"/>
    </location>
</feature>
<keyword evidence="5 6" id="KW-0539">Nucleus</keyword>
<dbReference type="CDD" id="cd20188">
    <property type="entry name" value="T-box_TBX2_3-like"/>
    <property type="match status" value="1"/>
</dbReference>
<evidence type="ECO:0000313" key="10">
    <source>
        <dbReference type="RefSeq" id="XP_045563047.1"/>
    </source>
</evidence>
<dbReference type="SMART" id="SM00425">
    <property type="entry name" value="TBOX"/>
    <property type="match status" value="1"/>
</dbReference>
<feature type="region of interest" description="Disordered" evidence="7">
    <location>
        <begin position="275"/>
        <end position="390"/>
    </location>
</feature>
<dbReference type="Pfam" id="PF20627">
    <property type="entry name" value="TBX2-3_RD"/>
    <property type="match status" value="1"/>
</dbReference>
<accession>A0ABM3DW57</accession>
<evidence type="ECO:0000313" key="9">
    <source>
        <dbReference type="Proteomes" id="UP001652741"/>
    </source>
</evidence>
<keyword evidence="9" id="KW-1185">Reference proteome</keyword>
<dbReference type="GeneID" id="106584937"/>
<sequence>MRDPLVPGDMAFQPFLTNTASDFTLDAMLARQPPFFPAIALTSHGSLHLPVAQRHPMLDPVNAETILRKASLEQHNATQSAKLSPPKTLETEATEDDPKVHLETRHLWTQFHKFGTEMVITKSGRRMFPPFKARCTGLNQRAKYILLMDIVAADDFRYKFHNSRWMVSGKADPEMPKRMYIHPDSPASGEQWMSKVVNFHKLKLTNNISDKHGFTILNSMHKYQPRFHVVRANDILKLPYSTFRTYVFSETEFIAVTAYQNDKITQMKIDNNPFAKGFRDTGNGRREKKKQLGINIQKFSETSGDSLDEAPLKSAGNAKSIEGCQSDSESGQESKHWNNVGQDLRKISTTTKELKPEPNITTFHDKADRASTDSLRTETDSKDPKQDHINAITGGMTRCFGAEDPRATEHFQPLTVETDQSAHITGLGRNKFSHCYSYPPDWTRYILNPLGVTHRLLHNAQVNMQGETLSSVAATAMGHMLMAVSSDGVCTMGTAGIPVSSVQRVSGTSGLPLNFQQHAMASQGLAVSPFGAIFPYPYSYLAATAALSTTASTPVHRRPATPVHRRPVTPAHRRPATPAHRRPVTPVHRRPVRPPTRFRPYSIPNSVGLPDNCSTPPTSIHLMTDRDVNCHTIANSPIDIGLQSNGAAEVDSDSSLQGSGALAAKRLSNKDCMDQLQCIQQLVRGIDSYQDRDSYS</sequence>
<keyword evidence="4" id="KW-0804">Transcription</keyword>
<keyword evidence="3 6" id="KW-0238">DNA-binding</keyword>
<evidence type="ECO:0000256" key="7">
    <source>
        <dbReference type="SAM" id="MobiDB-lite"/>
    </source>
</evidence>
<feature type="compositionally biased region" description="Basic residues" evidence="7">
    <location>
        <begin position="555"/>
        <end position="592"/>
    </location>
</feature>
<dbReference type="SUPFAM" id="SSF49417">
    <property type="entry name" value="p53-like transcription factors"/>
    <property type="match status" value="1"/>
</dbReference>
<keyword evidence="2" id="KW-0805">Transcription regulation</keyword>
<dbReference type="PRINTS" id="PR00937">
    <property type="entry name" value="TBOX"/>
</dbReference>
<evidence type="ECO:0000256" key="3">
    <source>
        <dbReference type="ARBA" id="ARBA00023125"/>
    </source>
</evidence>
<evidence type="ECO:0000259" key="8">
    <source>
        <dbReference type="PROSITE" id="PS50252"/>
    </source>
</evidence>
<proteinExistence type="predicted"/>
<evidence type="ECO:0000256" key="5">
    <source>
        <dbReference type="ARBA" id="ARBA00023242"/>
    </source>
</evidence>
<dbReference type="Proteomes" id="UP001652741">
    <property type="component" value="Chromosome ssa24"/>
</dbReference>
<dbReference type="InterPro" id="IPR008967">
    <property type="entry name" value="p53-like_TF_DNA-bd_sf"/>
</dbReference>
<organism evidence="9 10">
    <name type="scientific">Salmo salar</name>
    <name type="common">Atlantic salmon</name>
    <dbReference type="NCBI Taxonomy" id="8030"/>
    <lineage>
        <taxon>Eukaryota</taxon>
        <taxon>Metazoa</taxon>
        <taxon>Chordata</taxon>
        <taxon>Craniata</taxon>
        <taxon>Vertebrata</taxon>
        <taxon>Euteleostomi</taxon>
        <taxon>Actinopterygii</taxon>
        <taxon>Neopterygii</taxon>
        <taxon>Teleostei</taxon>
        <taxon>Protacanthopterygii</taxon>
        <taxon>Salmoniformes</taxon>
        <taxon>Salmonidae</taxon>
        <taxon>Salmoninae</taxon>
        <taxon>Salmo</taxon>
    </lineage>
</organism>
<evidence type="ECO:0000256" key="1">
    <source>
        <dbReference type="ARBA" id="ARBA00004123"/>
    </source>
</evidence>
<dbReference type="RefSeq" id="XP_045563047.1">
    <property type="nucleotide sequence ID" value="XM_045707091.1"/>
</dbReference>
<gene>
    <name evidence="10" type="primary">LOC106584937</name>
</gene>
<dbReference type="PROSITE" id="PS01283">
    <property type="entry name" value="TBOX_1"/>
    <property type="match status" value="1"/>
</dbReference>
<dbReference type="InterPro" id="IPR001699">
    <property type="entry name" value="TF_T-box"/>
</dbReference>
<dbReference type="PANTHER" id="PTHR11267">
    <property type="entry name" value="T-BOX PROTEIN-RELATED"/>
    <property type="match status" value="1"/>
</dbReference>
<feature type="region of interest" description="Disordered" evidence="7">
    <location>
        <begin position="552"/>
        <end position="603"/>
    </location>
</feature>
<dbReference type="PROSITE" id="PS01264">
    <property type="entry name" value="TBOX_2"/>
    <property type="match status" value="1"/>
</dbReference>
<reference evidence="10" key="1">
    <citation type="submission" date="2025-08" db="UniProtKB">
        <authorList>
            <consortium name="RefSeq"/>
        </authorList>
    </citation>
    <scope>IDENTIFICATION</scope>
</reference>
<dbReference type="Gene3D" id="2.60.40.820">
    <property type="entry name" value="Transcription factor, T-box"/>
    <property type="match status" value="1"/>
</dbReference>
<dbReference type="Pfam" id="PF00907">
    <property type="entry name" value="T-box"/>
    <property type="match status" value="1"/>
</dbReference>
<evidence type="ECO:0000256" key="6">
    <source>
        <dbReference type="PROSITE-ProRule" id="PRU00201"/>
    </source>
</evidence>
<name>A0ABM3DW57_SALSA</name>
<dbReference type="InterPro" id="IPR036960">
    <property type="entry name" value="T-box_sf"/>
</dbReference>
<dbReference type="PROSITE" id="PS50252">
    <property type="entry name" value="TBOX_3"/>
    <property type="match status" value="1"/>
</dbReference>
<dbReference type="PANTHER" id="PTHR11267:SF91">
    <property type="entry name" value="T-BOX TRANSCRIPTION FACTOR TBX3"/>
    <property type="match status" value="1"/>
</dbReference>
<feature type="compositionally biased region" description="Polar residues" evidence="7">
    <location>
        <begin position="323"/>
        <end position="351"/>
    </location>
</feature>
<comment type="subcellular location">
    <subcellularLocation>
        <location evidence="1 6">Nucleus</location>
    </subcellularLocation>
</comment>
<comment type="caution">
    <text evidence="6">Lacks conserved residue(s) required for the propagation of feature annotation.</text>
</comment>
<feature type="domain" description="T-box" evidence="8">
    <location>
        <begin position="102"/>
        <end position="280"/>
    </location>
</feature>
<feature type="compositionally biased region" description="Basic and acidic residues" evidence="7">
    <location>
        <begin position="363"/>
        <end position="388"/>
    </location>
</feature>
<evidence type="ECO:0000256" key="4">
    <source>
        <dbReference type="ARBA" id="ARBA00023163"/>
    </source>
</evidence>
<dbReference type="InterPro" id="IPR018186">
    <property type="entry name" value="TF_T-box_CS"/>
</dbReference>